<comment type="caution">
    <text evidence="1">The sequence shown here is derived from an EMBL/GenBank/DDBJ whole genome shotgun (WGS) entry which is preliminary data.</text>
</comment>
<gene>
    <name evidence="1" type="ORF">ab3b_01572</name>
</gene>
<protein>
    <submittedName>
        <fullName evidence="1">Phage protein, HK97 gp10 family</fullName>
    </submittedName>
</protein>
<evidence type="ECO:0000313" key="2">
    <source>
        <dbReference type="Proteomes" id="UP000032289"/>
    </source>
</evidence>
<dbReference type="RefSeq" id="WP_043941476.1">
    <property type="nucleotide sequence ID" value="NZ_JWHT01000036.1"/>
</dbReference>
<proteinExistence type="predicted"/>
<dbReference type="EMBL" id="JWHT01000036">
    <property type="protein sequence ID" value="KIU23158.1"/>
    <property type="molecule type" value="Genomic_DNA"/>
</dbReference>
<dbReference type="NCBIfam" id="TIGR01725">
    <property type="entry name" value="phge_HK97_gp10"/>
    <property type="match status" value="1"/>
</dbReference>
<sequence>MADLYNDDDFGKLLDDWLDNVEAVSSQLSPEEQAEITKAGADVYADKLEKATHEKHYRDGVDEELHLVDDVKSQNTNLGGEIDGSSTVGFGEKAYIARFLNNGTKFMKGDHFVENTRQESIDDILTAEAIAYKKRIDEAQS</sequence>
<evidence type="ECO:0000313" key="1">
    <source>
        <dbReference type="EMBL" id="KIU23158.1"/>
    </source>
</evidence>
<dbReference type="AlphaFoldDB" id="A0A0D1JPJ6"/>
<dbReference type="PATRIC" id="fig|137591.24.peg.1540"/>
<dbReference type="InterPro" id="IPR010064">
    <property type="entry name" value="HK97-gp10_tail"/>
</dbReference>
<dbReference type="Proteomes" id="UP000032289">
    <property type="component" value="Unassembled WGS sequence"/>
</dbReference>
<accession>A0A0D1JPJ6</accession>
<name>A0A0D1JPJ6_9LACO</name>
<dbReference type="Pfam" id="PF04883">
    <property type="entry name" value="HK97-gp10_like"/>
    <property type="match status" value="1"/>
</dbReference>
<organism evidence="1 2">
    <name type="scientific">Weissella cibaria</name>
    <dbReference type="NCBI Taxonomy" id="137591"/>
    <lineage>
        <taxon>Bacteria</taxon>
        <taxon>Bacillati</taxon>
        <taxon>Bacillota</taxon>
        <taxon>Bacilli</taxon>
        <taxon>Lactobacillales</taxon>
        <taxon>Lactobacillaceae</taxon>
        <taxon>Weissella</taxon>
    </lineage>
</organism>
<reference evidence="1 2" key="1">
    <citation type="journal article" date="2015" name="Microbiology (Mosc.)">
        <title>Genomics of the Weissella cibaria species with an examination of its metabolic traits.</title>
        <authorList>
            <person name="Lynch K.M."/>
            <person name="Lucid A."/>
            <person name="Arendt E.K."/>
            <person name="Sleator R.D."/>
            <person name="Lucey B."/>
            <person name="Coffey A."/>
        </authorList>
    </citation>
    <scope>NUCLEOTIDE SEQUENCE [LARGE SCALE GENOMIC DNA]</scope>
    <source>
        <strain evidence="1 2">AB3b</strain>
    </source>
</reference>